<dbReference type="GO" id="GO:0046930">
    <property type="term" value="C:pore complex"/>
    <property type="evidence" value="ECO:0007669"/>
    <property type="project" value="UniProtKB-KW"/>
</dbReference>
<evidence type="ECO:0000256" key="1">
    <source>
        <dbReference type="ARBA" id="ARBA00004571"/>
    </source>
</evidence>
<gene>
    <name evidence="13" type="ORF">FOZ76_23375</name>
</gene>
<dbReference type="AlphaFoldDB" id="A0A556ACV6"/>
<dbReference type="EMBL" id="VLTJ01000039">
    <property type="protein sequence ID" value="TSH90726.1"/>
    <property type="molecule type" value="Genomic_DNA"/>
</dbReference>
<feature type="signal peptide" evidence="11">
    <location>
        <begin position="1"/>
        <end position="28"/>
    </location>
</feature>
<keyword evidence="4" id="KW-1134">Transmembrane beta strand</keyword>
<dbReference type="PANTHER" id="PTHR34501">
    <property type="entry name" value="PROTEIN YDDL-RELATED"/>
    <property type="match status" value="1"/>
</dbReference>
<feature type="domain" description="Porin" evidence="12">
    <location>
        <begin position="14"/>
        <end position="350"/>
    </location>
</feature>
<dbReference type="PRINTS" id="PR00184">
    <property type="entry name" value="NEISSPPORIN"/>
</dbReference>
<evidence type="ECO:0000256" key="3">
    <source>
        <dbReference type="ARBA" id="ARBA00022448"/>
    </source>
</evidence>
<comment type="subunit">
    <text evidence="2">Homotrimer.</text>
</comment>
<evidence type="ECO:0000256" key="10">
    <source>
        <dbReference type="ARBA" id="ARBA00023237"/>
    </source>
</evidence>
<dbReference type="InterPro" id="IPR050298">
    <property type="entry name" value="Gram-neg_bact_OMP"/>
</dbReference>
<dbReference type="Gene3D" id="2.40.160.10">
    <property type="entry name" value="Porin"/>
    <property type="match status" value="1"/>
</dbReference>
<evidence type="ECO:0000256" key="11">
    <source>
        <dbReference type="SAM" id="SignalP"/>
    </source>
</evidence>
<dbReference type="PRINTS" id="PR00182">
    <property type="entry name" value="ECOLNEIPORIN"/>
</dbReference>
<comment type="subcellular location">
    <subcellularLocation>
        <location evidence="1">Cell outer membrane</location>
        <topology evidence="1">Multi-pass membrane protein</topology>
    </subcellularLocation>
</comment>
<evidence type="ECO:0000259" key="12">
    <source>
        <dbReference type="Pfam" id="PF13609"/>
    </source>
</evidence>
<evidence type="ECO:0000256" key="5">
    <source>
        <dbReference type="ARBA" id="ARBA00022692"/>
    </source>
</evidence>
<evidence type="ECO:0000256" key="9">
    <source>
        <dbReference type="ARBA" id="ARBA00023136"/>
    </source>
</evidence>
<dbReference type="Pfam" id="PF13609">
    <property type="entry name" value="Porin_4"/>
    <property type="match status" value="1"/>
</dbReference>
<keyword evidence="3" id="KW-0813">Transport</keyword>
<dbReference type="InterPro" id="IPR023614">
    <property type="entry name" value="Porin_dom_sf"/>
</dbReference>
<dbReference type="GO" id="GO:0015288">
    <property type="term" value="F:porin activity"/>
    <property type="evidence" value="ECO:0007669"/>
    <property type="project" value="UniProtKB-KW"/>
</dbReference>
<reference evidence="13 14" key="1">
    <citation type="submission" date="2019-07" db="EMBL/GenBank/DDBJ databases">
        <title>Qingshengfaniella alkalisoli gen. nov., sp. nov., isolated from saline soil.</title>
        <authorList>
            <person name="Xu L."/>
            <person name="Huang X.-X."/>
            <person name="Sun J.-Q."/>
        </authorList>
    </citation>
    <scope>NUCLEOTIDE SEQUENCE [LARGE SCALE GENOMIC DNA]</scope>
    <source>
        <strain evidence="13 14">DSM 27279</strain>
    </source>
</reference>
<feature type="chain" id="PRO_5022224545" evidence="11">
    <location>
        <begin position="29"/>
        <end position="379"/>
    </location>
</feature>
<keyword evidence="5" id="KW-0812">Transmembrane</keyword>
<accession>A0A556ACV6</accession>
<evidence type="ECO:0000256" key="4">
    <source>
        <dbReference type="ARBA" id="ARBA00022452"/>
    </source>
</evidence>
<proteinExistence type="predicted"/>
<evidence type="ECO:0000256" key="8">
    <source>
        <dbReference type="ARBA" id="ARBA00023114"/>
    </source>
</evidence>
<dbReference type="InterPro" id="IPR033900">
    <property type="entry name" value="Gram_neg_porin_domain"/>
</dbReference>
<organism evidence="13 14">
    <name type="scientific">Verticiella sediminum</name>
    <dbReference type="NCBI Taxonomy" id="1247510"/>
    <lineage>
        <taxon>Bacteria</taxon>
        <taxon>Pseudomonadati</taxon>
        <taxon>Pseudomonadota</taxon>
        <taxon>Betaproteobacteria</taxon>
        <taxon>Burkholderiales</taxon>
        <taxon>Alcaligenaceae</taxon>
        <taxon>Verticiella</taxon>
    </lineage>
</organism>
<sequence>MQVNQATTLKLAGTTALITAAFAAPAHAAGSVTLYGLVDVGYQYQKFKGQDSTSGLTSGGQAASRWGLRGSEDLGNGLQANFTLENGFDITRGTASQNGRLFGRLAWAGLSGGWGELRLGRQTLAATDYTGAFSPFGTSFQLASGGQSINSNTTPRADSTVKYVSPTMSGLQATLSYSFNANLAQNSDGGGVAPSSRSDRVFSAAAHYKAAKWQLIGYYQGASLGRETSSGGSHADVSPREYGIGGSVELGVFTLHGGFAQHKDAYINGVASGNTGQTALFKGGKVNGYTLGVAVPVGTGTLLASFQLSDPNDSVVRSGQQAENQKVYSVGYTYPFSKRTNAYAYVSYLDGAWFDNAGTGVAADDWNATHFAVGLRHLF</sequence>
<protein>
    <submittedName>
        <fullName evidence="13">Porin</fullName>
    </submittedName>
</protein>
<keyword evidence="14" id="KW-1185">Reference proteome</keyword>
<evidence type="ECO:0000256" key="2">
    <source>
        <dbReference type="ARBA" id="ARBA00011233"/>
    </source>
</evidence>
<comment type="caution">
    <text evidence="13">The sequence shown here is derived from an EMBL/GenBank/DDBJ whole genome shotgun (WGS) entry which is preliminary data.</text>
</comment>
<dbReference type="InterPro" id="IPR001702">
    <property type="entry name" value="Porin_Gram-ve"/>
</dbReference>
<keyword evidence="7" id="KW-0406">Ion transport</keyword>
<evidence type="ECO:0000313" key="14">
    <source>
        <dbReference type="Proteomes" id="UP000318405"/>
    </source>
</evidence>
<dbReference type="Proteomes" id="UP000318405">
    <property type="component" value="Unassembled WGS sequence"/>
</dbReference>
<dbReference type="PANTHER" id="PTHR34501:SF9">
    <property type="entry name" value="MAJOR OUTER MEMBRANE PROTEIN P.IA"/>
    <property type="match status" value="1"/>
</dbReference>
<dbReference type="InterPro" id="IPR002299">
    <property type="entry name" value="Porin_Neis"/>
</dbReference>
<name>A0A556ACV6_9BURK</name>
<dbReference type="GO" id="GO:0009279">
    <property type="term" value="C:cell outer membrane"/>
    <property type="evidence" value="ECO:0007669"/>
    <property type="project" value="UniProtKB-SubCell"/>
</dbReference>
<keyword evidence="6 11" id="KW-0732">Signal</keyword>
<keyword evidence="10" id="KW-0998">Cell outer membrane</keyword>
<dbReference type="GO" id="GO:0034220">
    <property type="term" value="P:monoatomic ion transmembrane transport"/>
    <property type="evidence" value="ECO:0007669"/>
    <property type="project" value="InterPro"/>
</dbReference>
<keyword evidence="9" id="KW-0472">Membrane</keyword>
<dbReference type="CDD" id="cd00342">
    <property type="entry name" value="gram_neg_porins"/>
    <property type="match status" value="1"/>
</dbReference>
<evidence type="ECO:0000256" key="7">
    <source>
        <dbReference type="ARBA" id="ARBA00023065"/>
    </source>
</evidence>
<dbReference type="OrthoDB" id="8520696at2"/>
<evidence type="ECO:0000256" key="6">
    <source>
        <dbReference type="ARBA" id="ARBA00022729"/>
    </source>
</evidence>
<dbReference type="SUPFAM" id="SSF56935">
    <property type="entry name" value="Porins"/>
    <property type="match status" value="1"/>
</dbReference>
<keyword evidence="8" id="KW-0626">Porin</keyword>
<evidence type="ECO:0000313" key="13">
    <source>
        <dbReference type="EMBL" id="TSH90726.1"/>
    </source>
</evidence>